<accession>A0A7J5YXT7</accession>
<sequence length="291" mass="32782">MEGFEEDSFPEASGSQRLFPDPSGASGWGPLHRAIIVLVMGFLILSVSLPPPCVNSSADNPCRTLNFDHSWLFHDRKTHHCPAAHTHTHTHTSGLHSGNWFWFLEDLHMSTPVQLEPVMERSYDGVGRCKCSFWFAVAHDILGTFLMLVGVFGGLVVHDLFIYGGGIVIFLSLIWWVFWYSGNIDELEDDVGMIKLKNRGLGRAVRQMSDRFSSRIRNSFRRNRPSNTEFISSPSPTCIINAGTSNDWLIDFSESTIKLISNDFLFVSAGPQQSDSKRQHLLERLLDAVKQ</sequence>
<dbReference type="PANTHER" id="PTHR28613:SF9">
    <property type="entry name" value="TRANSMEMBRANE PROTEIN 238"/>
    <property type="match status" value="1"/>
</dbReference>
<name>A0A7J5YXT7_DISMA</name>
<dbReference type="Proteomes" id="UP000518266">
    <property type="component" value="Unassembled WGS sequence"/>
</dbReference>
<dbReference type="AlphaFoldDB" id="A0A7J5YXT7"/>
<keyword evidence="2" id="KW-0472">Membrane</keyword>
<keyword evidence="2" id="KW-0812">Transmembrane</keyword>
<keyword evidence="2" id="KW-1133">Transmembrane helix</keyword>
<organism evidence="3 4">
    <name type="scientific">Dissostichus mawsoni</name>
    <name type="common">Antarctic cod</name>
    <dbReference type="NCBI Taxonomy" id="36200"/>
    <lineage>
        <taxon>Eukaryota</taxon>
        <taxon>Metazoa</taxon>
        <taxon>Chordata</taxon>
        <taxon>Craniata</taxon>
        <taxon>Vertebrata</taxon>
        <taxon>Euteleostomi</taxon>
        <taxon>Actinopterygii</taxon>
        <taxon>Neopterygii</taxon>
        <taxon>Teleostei</taxon>
        <taxon>Neoteleostei</taxon>
        <taxon>Acanthomorphata</taxon>
        <taxon>Eupercaria</taxon>
        <taxon>Perciformes</taxon>
        <taxon>Notothenioidei</taxon>
        <taxon>Nototheniidae</taxon>
        <taxon>Dissostichus</taxon>
    </lineage>
</organism>
<evidence type="ECO:0000256" key="2">
    <source>
        <dbReference type="SAM" id="Phobius"/>
    </source>
</evidence>
<feature type="transmembrane region" description="Helical" evidence="2">
    <location>
        <begin position="31"/>
        <end position="49"/>
    </location>
</feature>
<keyword evidence="4" id="KW-1185">Reference proteome</keyword>
<proteinExistence type="predicted"/>
<comment type="caution">
    <text evidence="3">The sequence shown here is derived from an EMBL/GenBank/DDBJ whole genome shotgun (WGS) entry which is preliminary data.</text>
</comment>
<evidence type="ECO:0000313" key="4">
    <source>
        <dbReference type="Proteomes" id="UP000518266"/>
    </source>
</evidence>
<evidence type="ECO:0000313" key="3">
    <source>
        <dbReference type="EMBL" id="KAF3853307.1"/>
    </source>
</evidence>
<evidence type="ECO:0000256" key="1">
    <source>
        <dbReference type="SAM" id="MobiDB-lite"/>
    </source>
</evidence>
<feature type="transmembrane region" description="Helical" evidence="2">
    <location>
        <begin position="131"/>
        <end position="154"/>
    </location>
</feature>
<reference evidence="3 4" key="1">
    <citation type="submission" date="2020-03" db="EMBL/GenBank/DDBJ databases">
        <title>Dissostichus mawsoni Genome sequencing and assembly.</title>
        <authorList>
            <person name="Park H."/>
        </authorList>
    </citation>
    <scope>NUCLEOTIDE SEQUENCE [LARGE SCALE GENOMIC DNA]</scope>
    <source>
        <strain evidence="3">DM0001</strain>
        <tissue evidence="3">Muscle</tissue>
    </source>
</reference>
<dbReference type="OrthoDB" id="9047238at2759"/>
<feature type="non-terminal residue" evidence="3">
    <location>
        <position position="291"/>
    </location>
</feature>
<feature type="transmembrane region" description="Helical" evidence="2">
    <location>
        <begin position="160"/>
        <end position="179"/>
    </location>
</feature>
<dbReference type="InterPro" id="IPR029365">
    <property type="entry name" value="TMEM238"/>
</dbReference>
<dbReference type="PANTHER" id="PTHR28613">
    <property type="entry name" value="SI:CH211-232M10.4-RELATED"/>
    <property type="match status" value="1"/>
</dbReference>
<feature type="region of interest" description="Disordered" evidence="1">
    <location>
        <begin position="1"/>
        <end position="20"/>
    </location>
</feature>
<dbReference type="Pfam" id="PF15125">
    <property type="entry name" value="TMEM238"/>
    <property type="match status" value="1"/>
</dbReference>
<protein>
    <submittedName>
        <fullName evidence="3">Uncharacterized protein</fullName>
    </submittedName>
</protein>
<dbReference type="EMBL" id="JAAKFY010000008">
    <property type="protein sequence ID" value="KAF3853307.1"/>
    <property type="molecule type" value="Genomic_DNA"/>
</dbReference>
<gene>
    <name evidence="3" type="ORF">F7725_013995</name>
</gene>